<keyword evidence="2" id="KW-1185">Reference proteome</keyword>
<organism evidence="1 2">
    <name type="scientific">Funneliformis geosporum</name>
    <dbReference type="NCBI Taxonomy" id="1117311"/>
    <lineage>
        <taxon>Eukaryota</taxon>
        <taxon>Fungi</taxon>
        <taxon>Fungi incertae sedis</taxon>
        <taxon>Mucoromycota</taxon>
        <taxon>Glomeromycotina</taxon>
        <taxon>Glomeromycetes</taxon>
        <taxon>Glomerales</taxon>
        <taxon>Glomeraceae</taxon>
        <taxon>Funneliformis</taxon>
    </lineage>
</organism>
<dbReference type="AlphaFoldDB" id="A0A9W4T524"/>
<name>A0A9W4T524_9GLOM</name>
<dbReference type="Proteomes" id="UP001153678">
    <property type="component" value="Unassembled WGS sequence"/>
</dbReference>
<reference evidence="1" key="1">
    <citation type="submission" date="2022-08" db="EMBL/GenBank/DDBJ databases">
        <authorList>
            <person name="Kallberg Y."/>
            <person name="Tangrot J."/>
            <person name="Rosling A."/>
        </authorList>
    </citation>
    <scope>NUCLEOTIDE SEQUENCE</scope>
    <source>
        <strain evidence="1">Wild A</strain>
    </source>
</reference>
<protein>
    <submittedName>
        <fullName evidence="1">4475_t:CDS:1</fullName>
    </submittedName>
</protein>
<sequence length="59" mass="6462">KKEGRVGMTGLEVIECSTVDSIIYLDIIDISLGDRSIDTSTCDDDNKLALLELTLSLYP</sequence>
<evidence type="ECO:0000313" key="1">
    <source>
        <dbReference type="EMBL" id="CAI2193164.1"/>
    </source>
</evidence>
<gene>
    <name evidence="1" type="ORF">FWILDA_LOCUS15938</name>
</gene>
<evidence type="ECO:0000313" key="2">
    <source>
        <dbReference type="Proteomes" id="UP001153678"/>
    </source>
</evidence>
<dbReference type="EMBL" id="CAMKVN010009170">
    <property type="protein sequence ID" value="CAI2193164.1"/>
    <property type="molecule type" value="Genomic_DNA"/>
</dbReference>
<comment type="caution">
    <text evidence="1">The sequence shown here is derived from an EMBL/GenBank/DDBJ whole genome shotgun (WGS) entry which is preliminary data.</text>
</comment>
<accession>A0A9W4T524</accession>
<feature type="non-terminal residue" evidence="1">
    <location>
        <position position="1"/>
    </location>
</feature>
<proteinExistence type="predicted"/>